<dbReference type="Pfam" id="PF01487">
    <property type="entry name" value="DHquinase_I"/>
    <property type="match status" value="1"/>
</dbReference>
<dbReference type="OrthoDB" id="1734155at2759"/>
<evidence type="ECO:0000313" key="3">
    <source>
        <dbReference type="Proteomes" id="UP000631114"/>
    </source>
</evidence>
<comment type="caution">
    <text evidence="2">The sequence shown here is derived from an EMBL/GenBank/DDBJ whole genome shotgun (WGS) entry which is preliminary data.</text>
</comment>
<proteinExistence type="predicted"/>
<reference evidence="2 3" key="1">
    <citation type="submission" date="2020-10" db="EMBL/GenBank/DDBJ databases">
        <title>The Coptis chinensis genome and diversification of protoberbering-type alkaloids.</title>
        <authorList>
            <person name="Wang B."/>
            <person name="Shu S."/>
            <person name="Song C."/>
            <person name="Liu Y."/>
        </authorList>
    </citation>
    <scope>NUCLEOTIDE SEQUENCE [LARGE SCALE GENOMIC DNA]</scope>
    <source>
        <strain evidence="2">HL-2020</strain>
        <tissue evidence="2">Leaf</tissue>
    </source>
</reference>
<organism evidence="2 3">
    <name type="scientific">Coptis chinensis</name>
    <dbReference type="NCBI Taxonomy" id="261450"/>
    <lineage>
        <taxon>Eukaryota</taxon>
        <taxon>Viridiplantae</taxon>
        <taxon>Streptophyta</taxon>
        <taxon>Embryophyta</taxon>
        <taxon>Tracheophyta</taxon>
        <taxon>Spermatophyta</taxon>
        <taxon>Magnoliopsida</taxon>
        <taxon>Ranunculales</taxon>
        <taxon>Ranunculaceae</taxon>
        <taxon>Coptidoideae</taxon>
        <taxon>Coptis</taxon>
    </lineage>
</organism>
<name>A0A835HBM7_9MAGN</name>
<feature type="compositionally biased region" description="Acidic residues" evidence="1">
    <location>
        <begin position="82"/>
        <end position="93"/>
    </location>
</feature>
<gene>
    <name evidence="2" type="ORF">IFM89_000592</name>
</gene>
<dbReference type="InterPro" id="IPR013785">
    <property type="entry name" value="Aldolase_TIM"/>
</dbReference>
<sequence>PKWDGGQYEGDETSRLVALCLAIQLGADYVDVELKRAMIVLSISTRLSTPSFPLSKLSKKRKQLISKHKMTILNKEALQVESDSEDSTEENDENREPVLVESNNIWGSIPKLNMLFHSVYEAYDFYNAYARFIGFIIRINHTAFSA</sequence>
<dbReference type="EMBL" id="JADFTS010000007">
    <property type="protein sequence ID" value="KAF9595504.1"/>
    <property type="molecule type" value="Genomic_DNA"/>
</dbReference>
<dbReference type="PANTHER" id="PTHR46328">
    <property type="entry name" value="FAR-RED IMPAIRED RESPONSIVE (FAR1) FAMILY PROTEIN-RELATED"/>
    <property type="match status" value="1"/>
</dbReference>
<dbReference type="InterPro" id="IPR001381">
    <property type="entry name" value="DHquinase_I"/>
</dbReference>
<accession>A0A835HBM7</accession>
<dbReference type="Proteomes" id="UP000631114">
    <property type="component" value="Unassembled WGS sequence"/>
</dbReference>
<protein>
    <submittedName>
        <fullName evidence="2">Uncharacterized protein</fullName>
    </submittedName>
</protein>
<feature type="region of interest" description="Disordered" evidence="1">
    <location>
        <begin position="76"/>
        <end position="96"/>
    </location>
</feature>
<keyword evidence="3" id="KW-1185">Reference proteome</keyword>
<evidence type="ECO:0000313" key="2">
    <source>
        <dbReference type="EMBL" id="KAF9595504.1"/>
    </source>
</evidence>
<evidence type="ECO:0000256" key="1">
    <source>
        <dbReference type="SAM" id="MobiDB-lite"/>
    </source>
</evidence>
<dbReference type="SUPFAM" id="SSF51569">
    <property type="entry name" value="Aldolase"/>
    <property type="match status" value="1"/>
</dbReference>
<feature type="non-terminal residue" evidence="2">
    <location>
        <position position="146"/>
    </location>
</feature>
<dbReference type="AlphaFoldDB" id="A0A835HBM7"/>
<dbReference type="Gene3D" id="3.20.20.70">
    <property type="entry name" value="Aldolase class I"/>
    <property type="match status" value="1"/>
</dbReference>
<dbReference type="GO" id="GO:0003855">
    <property type="term" value="F:3-dehydroquinate dehydratase activity"/>
    <property type="evidence" value="ECO:0007669"/>
    <property type="project" value="InterPro"/>
</dbReference>
<dbReference type="PANTHER" id="PTHR46328:SF27">
    <property type="entry name" value="OS12G0287500 PROTEIN"/>
    <property type="match status" value="1"/>
</dbReference>